<evidence type="ECO:0000313" key="2">
    <source>
        <dbReference type="EMBL" id="SKC23800.1"/>
    </source>
</evidence>
<gene>
    <name evidence="2" type="ORF">SAMN03080601_03085</name>
</gene>
<dbReference type="OrthoDB" id="9810372at2"/>
<dbReference type="GO" id="GO:0016301">
    <property type="term" value="F:kinase activity"/>
    <property type="evidence" value="ECO:0007669"/>
    <property type="project" value="UniProtKB-KW"/>
</dbReference>
<dbReference type="Pfam" id="PF00480">
    <property type="entry name" value="ROK"/>
    <property type="match status" value="1"/>
</dbReference>
<evidence type="ECO:0000256" key="1">
    <source>
        <dbReference type="ARBA" id="ARBA00006479"/>
    </source>
</evidence>
<dbReference type="Gene3D" id="3.30.420.40">
    <property type="match status" value="2"/>
</dbReference>
<dbReference type="PANTHER" id="PTHR18964">
    <property type="entry name" value="ROK (REPRESSOR, ORF, KINASE) FAMILY"/>
    <property type="match status" value="1"/>
</dbReference>
<proteinExistence type="inferred from homology"/>
<dbReference type="Proteomes" id="UP000191055">
    <property type="component" value="Unassembled WGS sequence"/>
</dbReference>
<dbReference type="STRING" id="889453.SAMN03080601_03085"/>
<keyword evidence="2" id="KW-0808">Transferase</keyword>
<name>A0A1T5HTF1_9BACT</name>
<dbReference type="EMBL" id="FUYV01000021">
    <property type="protein sequence ID" value="SKC23800.1"/>
    <property type="molecule type" value="Genomic_DNA"/>
</dbReference>
<dbReference type="PANTHER" id="PTHR18964:SF149">
    <property type="entry name" value="BIFUNCTIONAL UDP-N-ACETYLGLUCOSAMINE 2-EPIMERASE_N-ACETYLMANNOSAMINE KINASE"/>
    <property type="match status" value="1"/>
</dbReference>
<dbReference type="KEGG" id="asx:CDL62_00070"/>
<dbReference type="InterPro" id="IPR043129">
    <property type="entry name" value="ATPase_NBD"/>
</dbReference>
<evidence type="ECO:0000313" key="3">
    <source>
        <dbReference type="Proteomes" id="UP000191055"/>
    </source>
</evidence>
<comment type="similarity">
    <text evidence="1">Belongs to the ROK (NagC/XylR) family.</text>
</comment>
<dbReference type="RefSeq" id="WP_079558758.1">
    <property type="nucleotide sequence ID" value="NZ_CP021904.1"/>
</dbReference>
<dbReference type="AlphaFoldDB" id="A0A1T5HTF1"/>
<accession>A0A1T5HTF1</accession>
<sequence>MDKKLIGVDLGGTNMRAGLVCDGIIEKVFASPVPVTENWKEVMDQLIEVISNVFSSEVEGIGIGVPGVVDSKTGVVYDIQNIPSWKEVAVGTILSDHFKVPVFVNNDANCFAVGERFYGAGKEFDDFVGLITGTGLGAGIIKWGHLLPDQNCGAGEFGMIPYLEENYEFYCSGQFFKNKAGLDGADVARRADSGDEQALNLFAEYGKHLANAIKSIIFAIDPAAIIIGGSVSKSFSYYEKTMKEELATFPYSGVVEKLVIKPSQMPEIAILGAAALNFNKQQLIENNYKYA</sequence>
<protein>
    <submittedName>
        <fullName evidence="2">Glucokinase</fullName>
    </submittedName>
</protein>
<keyword evidence="3" id="KW-1185">Reference proteome</keyword>
<organism evidence="2 3">
    <name type="scientific">Alkalitalea saponilacus</name>
    <dbReference type="NCBI Taxonomy" id="889453"/>
    <lineage>
        <taxon>Bacteria</taxon>
        <taxon>Pseudomonadati</taxon>
        <taxon>Bacteroidota</taxon>
        <taxon>Bacteroidia</taxon>
        <taxon>Marinilabiliales</taxon>
        <taxon>Marinilabiliaceae</taxon>
        <taxon>Alkalitalea</taxon>
    </lineage>
</organism>
<dbReference type="SUPFAM" id="SSF53067">
    <property type="entry name" value="Actin-like ATPase domain"/>
    <property type="match status" value="1"/>
</dbReference>
<dbReference type="InterPro" id="IPR000600">
    <property type="entry name" value="ROK"/>
</dbReference>
<keyword evidence="2" id="KW-0418">Kinase</keyword>
<reference evidence="2 3" key="1">
    <citation type="submission" date="2017-02" db="EMBL/GenBank/DDBJ databases">
        <authorList>
            <person name="Peterson S.W."/>
        </authorList>
    </citation>
    <scope>NUCLEOTIDE SEQUENCE [LARGE SCALE GENOMIC DNA]</scope>
    <source>
        <strain evidence="2 3">DSM 24412</strain>
    </source>
</reference>